<dbReference type="AlphaFoldDB" id="A0A6N8FEA8"/>
<dbReference type="InterPro" id="IPR017293">
    <property type="entry name" value="N-acetylmuramoyl-L-ala_amidase"/>
</dbReference>
<protein>
    <submittedName>
        <fullName evidence="4">SH3 domain-containing protein</fullName>
    </submittedName>
</protein>
<evidence type="ECO:0000256" key="1">
    <source>
        <dbReference type="ARBA" id="ARBA00022801"/>
    </source>
</evidence>
<keyword evidence="2" id="KW-0961">Cell wall biogenesis/degradation</keyword>
<organism evidence="4 5">
    <name type="scientific">Ornithinibacillus caprae</name>
    <dbReference type="NCBI Taxonomy" id="2678566"/>
    <lineage>
        <taxon>Bacteria</taxon>
        <taxon>Bacillati</taxon>
        <taxon>Bacillota</taxon>
        <taxon>Bacilli</taxon>
        <taxon>Bacillales</taxon>
        <taxon>Bacillaceae</taxon>
        <taxon>Ornithinibacillus</taxon>
    </lineage>
</organism>
<evidence type="ECO:0000259" key="3">
    <source>
        <dbReference type="PROSITE" id="PS51781"/>
    </source>
</evidence>
<dbReference type="CDD" id="cd02696">
    <property type="entry name" value="MurNAc-LAA"/>
    <property type="match status" value="1"/>
</dbReference>
<comment type="caution">
    <text evidence="4">The sequence shown here is derived from an EMBL/GenBank/DDBJ whole genome shotgun (WGS) entry which is preliminary data.</text>
</comment>
<dbReference type="Proteomes" id="UP000469125">
    <property type="component" value="Unassembled WGS sequence"/>
</dbReference>
<keyword evidence="5" id="KW-1185">Reference proteome</keyword>
<dbReference type="SMART" id="SM00646">
    <property type="entry name" value="Ami_3"/>
    <property type="match status" value="1"/>
</dbReference>
<dbReference type="Pfam" id="PF08239">
    <property type="entry name" value="SH3_3"/>
    <property type="match status" value="2"/>
</dbReference>
<dbReference type="PROSITE" id="PS51781">
    <property type="entry name" value="SH3B"/>
    <property type="match status" value="2"/>
</dbReference>
<accession>A0A6N8FEA8</accession>
<dbReference type="PANTHER" id="PTHR30404">
    <property type="entry name" value="N-ACETYLMURAMOYL-L-ALANINE AMIDASE"/>
    <property type="match status" value="1"/>
</dbReference>
<proteinExistence type="predicted"/>
<dbReference type="SMART" id="SM00287">
    <property type="entry name" value="SH3b"/>
    <property type="match status" value="2"/>
</dbReference>
<dbReference type="Pfam" id="PF01520">
    <property type="entry name" value="Amidase_3"/>
    <property type="match status" value="1"/>
</dbReference>
<name>A0A6N8FEA8_9BACI</name>
<sequence length="366" mass="40951">MRKYYQVTSKVRTGGTLLQRKIKLLIAMGVILFILPINQIVYANEAIINVDNLNVRSGPGTNFGVVGQIHTDETYKIIQIDDEWVEIQLETGTGWVSREFITTKGDQEETSPSIPIEGEKSIEIVFENTQIRNGPSTDYDIIDFVNKGTKLNVVAETEDWYQIENDSVEGYVLKKLVDKQDVISSGFEDKTIVIDAGHGGRDVGAIGVNETYEKNLTYKTAQELAQELTQLGAEVILTRSADEYIFLSSRSAISNNLSTDAFISIHYDSIPELPSVSGISTYYYHDQNEELAKYIQQGVIKETGANDRKASHGDYQVLRQNYKPAVLMELGFMSNSEEELLLLTNAYQKKIVSGIIEGLGKYFANN</sequence>
<dbReference type="InterPro" id="IPR002508">
    <property type="entry name" value="MurNAc-LAA_cat"/>
</dbReference>
<evidence type="ECO:0000313" key="5">
    <source>
        <dbReference type="Proteomes" id="UP000469125"/>
    </source>
</evidence>
<dbReference type="GO" id="GO:0008745">
    <property type="term" value="F:N-acetylmuramoyl-L-alanine amidase activity"/>
    <property type="evidence" value="ECO:0007669"/>
    <property type="project" value="InterPro"/>
</dbReference>
<dbReference type="PANTHER" id="PTHR30404:SF7">
    <property type="entry name" value="CELL WALL AMIDASE LYTH-RELATED"/>
    <property type="match status" value="1"/>
</dbReference>
<dbReference type="GO" id="GO:0009253">
    <property type="term" value="P:peptidoglycan catabolic process"/>
    <property type="evidence" value="ECO:0007669"/>
    <property type="project" value="InterPro"/>
</dbReference>
<dbReference type="Gene3D" id="3.40.630.40">
    <property type="entry name" value="Zn-dependent exopeptidases"/>
    <property type="match status" value="1"/>
</dbReference>
<evidence type="ECO:0000313" key="4">
    <source>
        <dbReference type="EMBL" id="MUK87006.1"/>
    </source>
</evidence>
<feature type="domain" description="SH3b" evidence="3">
    <location>
        <begin position="43"/>
        <end position="105"/>
    </location>
</feature>
<gene>
    <name evidence="4" type="ORF">GMD78_01135</name>
</gene>
<dbReference type="InterPro" id="IPR050695">
    <property type="entry name" value="N-acetylmuramoyl_amidase_3"/>
</dbReference>
<dbReference type="InterPro" id="IPR003646">
    <property type="entry name" value="SH3-like_bac-type"/>
</dbReference>
<dbReference type="SUPFAM" id="SSF53187">
    <property type="entry name" value="Zn-dependent exopeptidases"/>
    <property type="match status" value="1"/>
</dbReference>
<dbReference type="GO" id="GO:0030288">
    <property type="term" value="C:outer membrane-bounded periplasmic space"/>
    <property type="evidence" value="ECO:0007669"/>
    <property type="project" value="TreeGrafter"/>
</dbReference>
<evidence type="ECO:0000256" key="2">
    <source>
        <dbReference type="ARBA" id="ARBA00023316"/>
    </source>
</evidence>
<dbReference type="EMBL" id="WOCA01000001">
    <property type="protein sequence ID" value="MUK87006.1"/>
    <property type="molecule type" value="Genomic_DNA"/>
</dbReference>
<feature type="domain" description="SH3b" evidence="3">
    <location>
        <begin position="117"/>
        <end position="180"/>
    </location>
</feature>
<reference evidence="4 5" key="1">
    <citation type="submission" date="2019-11" db="EMBL/GenBank/DDBJ databases">
        <authorList>
            <person name="Li X."/>
        </authorList>
    </citation>
    <scope>NUCLEOTIDE SEQUENCE [LARGE SCALE GENOMIC DNA]</scope>
    <source>
        <strain evidence="4 5">L9</strain>
    </source>
</reference>
<dbReference type="GO" id="GO:0071555">
    <property type="term" value="P:cell wall organization"/>
    <property type="evidence" value="ECO:0007669"/>
    <property type="project" value="UniProtKB-KW"/>
</dbReference>
<dbReference type="Gene3D" id="2.30.30.40">
    <property type="entry name" value="SH3 Domains"/>
    <property type="match status" value="2"/>
</dbReference>
<dbReference type="PIRSF" id="PIRSF037846">
    <property type="entry name" value="Autolysin_YrvJ_prd"/>
    <property type="match status" value="1"/>
</dbReference>
<keyword evidence="1" id="KW-0378">Hydrolase</keyword>